<feature type="transmembrane region" description="Helical" evidence="8">
    <location>
        <begin position="198"/>
        <end position="219"/>
    </location>
</feature>
<dbReference type="InterPro" id="IPR036259">
    <property type="entry name" value="MFS_trans_sf"/>
</dbReference>
<dbReference type="PANTHER" id="PTHR43791:SF81">
    <property type="entry name" value="TRANSPORTER, PUTATIVE (AFU_ORTHOLOGUE AFUA_7G01190)-RELATED"/>
    <property type="match status" value="1"/>
</dbReference>
<evidence type="ECO:0000256" key="2">
    <source>
        <dbReference type="ARBA" id="ARBA00022448"/>
    </source>
</evidence>
<evidence type="ECO:0000313" key="10">
    <source>
        <dbReference type="Proteomes" id="UP000319257"/>
    </source>
</evidence>
<feature type="transmembrane region" description="Helical" evidence="8">
    <location>
        <begin position="394"/>
        <end position="413"/>
    </location>
</feature>
<organism evidence="9 10">
    <name type="scientific">Thyridium curvatum</name>
    <dbReference type="NCBI Taxonomy" id="1093900"/>
    <lineage>
        <taxon>Eukaryota</taxon>
        <taxon>Fungi</taxon>
        <taxon>Dikarya</taxon>
        <taxon>Ascomycota</taxon>
        <taxon>Pezizomycotina</taxon>
        <taxon>Sordariomycetes</taxon>
        <taxon>Sordariomycetidae</taxon>
        <taxon>Thyridiales</taxon>
        <taxon>Thyridiaceae</taxon>
        <taxon>Thyridium</taxon>
    </lineage>
</organism>
<dbReference type="FunCoup" id="A0A507APM9">
    <property type="interactions" value="112"/>
</dbReference>
<keyword evidence="4 8" id="KW-1133">Transmembrane helix</keyword>
<comment type="caution">
    <text evidence="9">The sequence shown here is derived from an EMBL/GenBank/DDBJ whole genome shotgun (WGS) entry which is preliminary data.</text>
</comment>
<dbReference type="InParanoid" id="A0A507APM9"/>
<keyword evidence="3 8" id="KW-0812">Transmembrane</keyword>
<feature type="transmembrane region" description="Helical" evidence="8">
    <location>
        <begin position="135"/>
        <end position="155"/>
    </location>
</feature>
<protein>
    <recommendedName>
        <fullName evidence="11">Major facilitator superfamily (MFS) profile domain-containing protein</fullName>
    </recommendedName>
</protein>
<comment type="similarity">
    <text evidence="6">Belongs to the major facilitator superfamily. Allantoate permease family.</text>
</comment>
<dbReference type="PANTHER" id="PTHR43791">
    <property type="entry name" value="PERMEASE-RELATED"/>
    <property type="match status" value="1"/>
</dbReference>
<feature type="transmembrane region" description="Helical" evidence="8">
    <location>
        <begin position="167"/>
        <end position="189"/>
    </location>
</feature>
<dbReference type="Pfam" id="PF07690">
    <property type="entry name" value="MFS_1"/>
    <property type="match status" value="1"/>
</dbReference>
<gene>
    <name evidence="9" type="ORF">E0L32_007400</name>
</gene>
<feature type="transmembrane region" description="Helical" evidence="8">
    <location>
        <begin position="225"/>
        <end position="249"/>
    </location>
</feature>
<evidence type="ECO:0000256" key="5">
    <source>
        <dbReference type="ARBA" id="ARBA00023136"/>
    </source>
</evidence>
<dbReference type="Proteomes" id="UP000319257">
    <property type="component" value="Unassembled WGS sequence"/>
</dbReference>
<feature type="transmembrane region" description="Helical" evidence="8">
    <location>
        <begin position="425"/>
        <end position="445"/>
    </location>
</feature>
<evidence type="ECO:0000256" key="6">
    <source>
        <dbReference type="ARBA" id="ARBA00037968"/>
    </source>
</evidence>
<feature type="region of interest" description="Disordered" evidence="7">
    <location>
        <begin position="1"/>
        <end position="22"/>
    </location>
</feature>
<evidence type="ECO:0000256" key="7">
    <source>
        <dbReference type="SAM" id="MobiDB-lite"/>
    </source>
</evidence>
<evidence type="ECO:0000256" key="3">
    <source>
        <dbReference type="ARBA" id="ARBA00022692"/>
    </source>
</evidence>
<keyword evidence="2" id="KW-0813">Transport</keyword>
<dbReference type="SUPFAM" id="SSF103473">
    <property type="entry name" value="MFS general substrate transporter"/>
    <property type="match status" value="1"/>
</dbReference>
<keyword evidence="5 8" id="KW-0472">Membrane</keyword>
<dbReference type="Gene3D" id="1.20.1250.20">
    <property type="entry name" value="MFS general substrate transporter like domains"/>
    <property type="match status" value="1"/>
</dbReference>
<proteinExistence type="inferred from homology"/>
<evidence type="ECO:0000256" key="4">
    <source>
        <dbReference type="ARBA" id="ARBA00022989"/>
    </source>
</evidence>
<evidence type="ECO:0000256" key="8">
    <source>
        <dbReference type="SAM" id="Phobius"/>
    </source>
</evidence>
<feature type="transmembrane region" description="Helical" evidence="8">
    <location>
        <begin position="67"/>
        <end position="84"/>
    </location>
</feature>
<dbReference type="OrthoDB" id="6730379at2759"/>
<dbReference type="GO" id="GO:0022857">
    <property type="term" value="F:transmembrane transporter activity"/>
    <property type="evidence" value="ECO:0007669"/>
    <property type="project" value="InterPro"/>
</dbReference>
<dbReference type="RefSeq" id="XP_030993613.1">
    <property type="nucleotide sequence ID" value="XM_031142140.1"/>
</dbReference>
<dbReference type="AlphaFoldDB" id="A0A507APM9"/>
<feature type="transmembrane region" description="Helical" evidence="8">
    <location>
        <begin position="460"/>
        <end position="479"/>
    </location>
</feature>
<feature type="transmembrane region" description="Helical" evidence="8">
    <location>
        <begin position="297"/>
        <end position="315"/>
    </location>
</feature>
<evidence type="ECO:0000313" key="9">
    <source>
        <dbReference type="EMBL" id="TPX11902.1"/>
    </source>
</evidence>
<sequence>MDRAQAQGELEKLGKEETKDLKASSVAAGETALDADEAFLQEHDFSADYLQVLVDDVAKNRRLVRKVDLVLLPLLAGTFTLQYIDKQALSYAAVFDLFKDTHMNGDQYAWLPSVFYFAYVAAEYPLIFLAQKWRIAKVVSICVLCWGAVLMLTAACSNYSGMVACRFFLGWFEAPITTCFMMIVSQWYLRSEQPFRAGVFYCCNGLGAILGGLFSYGMGHIPNFAVWRAIFLLCGGVTILWGAVLLLFLPDSIIAARHFNIEEKALLIGRARLGRTGVINKTIKWDQIKEALTDAQVWLLTLFVLLNEVINGGVANFGKLIVKGLVKDPLQTTLLGLPTGGFQLFWILSGTFLASKLKGFRTIVMALYQIPTIIGISLIWKLDRSYGANKYGVLLGYYIQGSFVATLVIALQMPSSNVAGYTKRMLSSAIVFTAYCVGNIIGPHAFRDSEAPLYPTGCKVLLSCTSGQFVIALIIRYLLIRRNKKREAAGYETAEITALEAVDGTDTTDFKNPHFRFLY</sequence>
<evidence type="ECO:0000256" key="1">
    <source>
        <dbReference type="ARBA" id="ARBA00004141"/>
    </source>
</evidence>
<name>A0A507APM9_9PEZI</name>
<accession>A0A507APM9</accession>
<keyword evidence="10" id="KW-1185">Reference proteome</keyword>
<reference evidence="9 10" key="1">
    <citation type="submission" date="2019-06" db="EMBL/GenBank/DDBJ databases">
        <title>Draft genome sequence of the filamentous fungus Phialemoniopsis curvata isolated from diesel fuel.</title>
        <authorList>
            <person name="Varaljay V.A."/>
            <person name="Lyon W.J."/>
            <person name="Crouch A.L."/>
            <person name="Drake C.E."/>
            <person name="Hollomon J.M."/>
            <person name="Nadeau L.J."/>
            <person name="Nunn H.S."/>
            <person name="Stevenson B.S."/>
            <person name="Bojanowski C.L."/>
            <person name="Crookes-Goodson W.J."/>
        </authorList>
    </citation>
    <scope>NUCLEOTIDE SEQUENCE [LARGE SCALE GENOMIC DNA]</scope>
    <source>
        <strain evidence="9 10">D216</strain>
    </source>
</reference>
<feature type="transmembrane region" description="Helical" evidence="8">
    <location>
        <begin position="108"/>
        <end position="128"/>
    </location>
</feature>
<dbReference type="FunFam" id="1.20.1250.20:FF:000064">
    <property type="entry name" value="MFS allantoate transporter"/>
    <property type="match status" value="1"/>
</dbReference>
<comment type="subcellular location">
    <subcellularLocation>
        <location evidence="1">Membrane</location>
        <topology evidence="1">Multi-pass membrane protein</topology>
    </subcellularLocation>
</comment>
<evidence type="ECO:0008006" key="11">
    <source>
        <dbReference type="Google" id="ProtNLM"/>
    </source>
</evidence>
<dbReference type="InterPro" id="IPR011701">
    <property type="entry name" value="MFS"/>
</dbReference>
<feature type="transmembrane region" description="Helical" evidence="8">
    <location>
        <begin position="335"/>
        <end position="355"/>
    </location>
</feature>
<feature type="transmembrane region" description="Helical" evidence="8">
    <location>
        <begin position="362"/>
        <end position="382"/>
    </location>
</feature>
<dbReference type="EMBL" id="SKBQ01000045">
    <property type="protein sequence ID" value="TPX11902.1"/>
    <property type="molecule type" value="Genomic_DNA"/>
</dbReference>
<dbReference type="GO" id="GO:0016020">
    <property type="term" value="C:membrane"/>
    <property type="evidence" value="ECO:0007669"/>
    <property type="project" value="UniProtKB-SubCell"/>
</dbReference>
<dbReference type="GeneID" id="41974847"/>